<evidence type="ECO:0000313" key="1">
    <source>
        <dbReference type="EMBL" id="KAI4828288.1"/>
    </source>
</evidence>
<dbReference type="Proteomes" id="UP001057452">
    <property type="component" value="Chromosome 4"/>
</dbReference>
<protein>
    <submittedName>
        <fullName evidence="1">Uncharacterized protein</fullName>
    </submittedName>
</protein>
<proteinExistence type="predicted"/>
<sequence>MNALQVKASNGALSNDEQGKKSLQPTVVVSLSAYLCAQTAVTLSGIIKESALPIMIPGQIKCSYWKSVSRKEESIQHQELNTANQWKPGETDSITPMRDMGGKEKKILVMANVPNYQGSDKRTLCNESVSGKKNVQLSSSAVPPPIPMSPIVEKMEGLKAIRNRSNSLRLGRLAFYRHLEKVETMRCFWELKHVELEGGNQQFLLVGGREEDGVPGEEFTCWAGGLTAQSLLFLSESVVSKRLIIQLQERDYFIINVLPHVNNSLSAI</sequence>
<reference evidence="1" key="1">
    <citation type="submission" date="2022-05" db="EMBL/GenBank/DDBJ databases">
        <title>Chromosome-level genome of Chaenocephalus aceratus.</title>
        <authorList>
            <person name="Park H."/>
        </authorList>
    </citation>
    <scope>NUCLEOTIDE SEQUENCE</scope>
    <source>
        <strain evidence="1">KU_202001</strain>
    </source>
</reference>
<name>A0ACB9XLT9_CHAAC</name>
<evidence type="ECO:0000313" key="2">
    <source>
        <dbReference type="Proteomes" id="UP001057452"/>
    </source>
</evidence>
<keyword evidence="2" id="KW-1185">Reference proteome</keyword>
<organism evidence="1 2">
    <name type="scientific">Chaenocephalus aceratus</name>
    <name type="common">Blackfin icefish</name>
    <name type="synonym">Chaenichthys aceratus</name>
    <dbReference type="NCBI Taxonomy" id="36190"/>
    <lineage>
        <taxon>Eukaryota</taxon>
        <taxon>Metazoa</taxon>
        <taxon>Chordata</taxon>
        <taxon>Craniata</taxon>
        <taxon>Vertebrata</taxon>
        <taxon>Euteleostomi</taxon>
        <taxon>Actinopterygii</taxon>
        <taxon>Neopterygii</taxon>
        <taxon>Teleostei</taxon>
        <taxon>Neoteleostei</taxon>
        <taxon>Acanthomorphata</taxon>
        <taxon>Eupercaria</taxon>
        <taxon>Perciformes</taxon>
        <taxon>Notothenioidei</taxon>
        <taxon>Channichthyidae</taxon>
        <taxon>Chaenocephalus</taxon>
    </lineage>
</organism>
<gene>
    <name evidence="1" type="ORF">KUCAC02_022391</name>
</gene>
<accession>A0ACB9XLT9</accession>
<dbReference type="EMBL" id="CM043788">
    <property type="protein sequence ID" value="KAI4828288.1"/>
    <property type="molecule type" value="Genomic_DNA"/>
</dbReference>
<comment type="caution">
    <text evidence="1">The sequence shown here is derived from an EMBL/GenBank/DDBJ whole genome shotgun (WGS) entry which is preliminary data.</text>
</comment>